<organism evidence="2 3">
    <name type="scientific">Brassica carinata</name>
    <name type="common">Ethiopian mustard</name>
    <name type="synonym">Abyssinian cabbage</name>
    <dbReference type="NCBI Taxonomy" id="52824"/>
    <lineage>
        <taxon>Eukaryota</taxon>
        <taxon>Viridiplantae</taxon>
        <taxon>Streptophyta</taxon>
        <taxon>Embryophyta</taxon>
        <taxon>Tracheophyta</taxon>
        <taxon>Spermatophyta</taxon>
        <taxon>Magnoliopsida</taxon>
        <taxon>eudicotyledons</taxon>
        <taxon>Gunneridae</taxon>
        <taxon>Pentapetalae</taxon>
        <taxon>rosids</taxon>
        <taxon>malvids</taxon>
        <taxon>Brassicales</taxon>
        <taxon>Brassicaceae</taxon>
        <taxon>Brassiceae</taxon>
        <taxon>Brassica</taxon>
    </lineage>
</organism>
<proteinExistence type="predicted"/>
<dbReference type="EMBL" id="JAAMPC010000008">
    <property type="protein sequence ID" value="KAG2298917.1"/>
    <property type="molecule type" value="Genomic_DNA"/>
</dbReference>
<comment type="caution">
    <text evidence="2">The sequence shown here is derived from an EMBL/GenBank/DDBJ whole genome shotgun (WGS) entry which is preliminary data.</text>
</comment>
<feature type="region of interest" description="Disordered" evidence="1">
    <location>
        <begin position="1"/>
        <end position="51"/>
    </location>
</feature>
<accession>A0A8X7S3A9</accession>
<evidence type="ECO:0000313" key="3">
    <source>
        <dbReference type="Proteomes" id="UP000886595"/>
    </source>
</evidence>
<gene>
    <name evidence="2" type="ORF">Bca52824_035389</name>
</gene>
<evidence type="ECO:0000256" key="1">
    <source>
        <dbReference type="SAM" id="MobiDB-lite"/>
    </source>
</evidence>
<feature type="compositionally biased region" description="Basic and acidic residues" evidence="1">
    <location>
        <begin position="1"/>
        <end position="14"/>
    </location>
</feature>
<dbReference type="AlphaFoldDB" id="A0A8X7S3A9"/>
<evidence type="ECO:0000313" key="2">
    <source>
        <dbReference type="EMBL" id="KAG2298917.1"/>
    </source>
</evidence>
<sequence length="109" mass="12705">MWRGQDRARTDTNKRKSRGSSHSGRITRSQWRRNTGLQALTRLTPDENGNLYDQDGHLRINMSETRCAGNVIHERSRCYGAVRPVDEAARTRSVADYNRRRILRQQISH</sequence>
<reference evidence="2 3" key="1">
    <citation type="submission" date="2020-02" db="EMBL/GenBank/DDBJ databases">
        <authorList>
            <person name="Ma Q."/>
            <person name="Huang Y."/>
            <person name="Song X."/>
            <person name="Pei D."/>
        </authorList>
    </citation>
    <scope>NUCLEOTIDE SEQUENCE [LARGE SCALE GENOMIC DNA]</scope>
    <source>
        <strain evidence="2">Sxm20200214</strain>
        <tissue evidence="2">Leaf</tissue>
    </source>
</reference>
<name>A0A8X7S3A9_BRACI</name>
<keyword evidence="3" id="KW-1185">Reference proteome</keyword>
<protein>
    <submittedName>
        <fullName evidence="2">Uncharacterized protein</fullName>
    </submittedName>
</protein>
<dbReference type="Proteomes" id="UP000886595">
    <property type="component" value="Unassembled WGS sequence"/>
</dbReference>
<feature type="compositionally biased region" description="Polar residues" evidence="1">
    <location>
        <begin position="26"/>
        <end position="38"/>
    </location>
</feature>